<evidence type="ECO:0000313" key="4">
    <source>
        <dbReference type="Proteomes" id="UP001596379"/>
    </source>
</evidence>
<dbReference type="RefSeq" id="WP_382236882.1">
    <property type="nucleotide sequence ID" value="NZ_JBHTCC010000005.1"/>
</dbReference>
<keyword evidence="2" id="KW-0732">Signal</keyword>
<dbReference type="InterPro" id="IPR010131">
    <property type="entry name" value="MdtP/NodT-like"/>
</dbReference>
<dbReference type="EMBL" id="JBHTCC010000005">
    <property type="protein sequence ID" value="MFC7300040.1"/>
    <property type="molecule type" value="Genomic_DNA"/>
</dbReference>
<accession>A0ABW2J936</accession>
<name>A0ABW2J936_9BURK</name>
<dbReference type="NCBIfam" id="TIGR01845">
    <property type="entry name" value="outer_NodT"/>
    <property type="match status" value="1"/>
</dbReference>
<keyword evidence="2" id="KW-0812">Transmembrane</keyword>
<dbReference type="PANTHER" id="PTHR30203">
    <property type="entry name" value="OUTER MEMBRANE CATION EFFLUX PROTEIN"/>
    <property type="match status" value="1"/>
</dbReference>
<evidence type="ECO:0000313" key="3">
    <source>
        <dbReference type="EMBL" id="MFC7300040.1"/>
    </source>
</evidence>
<evidence type="ECO:0000256" key="1">
    <source>
        <dbReference type="ARBA" id="ARBA00007613"/>
    </source>
</evidence>
<keyword evidence="2" id="KW-0449">Lipoprotein</keyword>
<dbReference type="InterPro" id="IPR003423">
    <property type="entry name" value="OMP_efflux"/>
</dbReference>
<comment type="similarity">
    <text evidence="1 2">Belongs to the outer membrane factor (OMF) (TC 1.B.17) family.</text>
</comment>
<feature type="chain" id="PRO_5044981631" evidence="2">
    <location>
        <begin position="24"/>
        <end position="484"/>
    </location>
</feature>
<dbReference type="PANTHER" id="PTHR30203:SF33">
    <property type="entry name" value="BLR4455 PROTEIN"/>
    <property type="match status" value="1"/>
</dbReference>
<reference evidence="4" key="1">
    <citation type="journal article" date="2019" name="Int. J. Syst. Evol. Microbiol.">
        <title>The Global Catalogue of Microorganisms (GCM) 10K type strain sequencing project: providing services to taxonomists for standard genome sequencing and annotation.</title>
        <authorList>
            <consortium name="The Broad Institute Genomics Platform"/>
            <consortium name="The Broad Institute Genome Sequencing Center for Infectious Disease"/>
            <person name="Wu L."/>
            <person name="Ma J."/>
        </authorList>
    </citation>
    <scope>NUCLEOTIDE SEQUENCE [LARGE SCALE GENOMIC DNA]</scope>
    <source>
        <strain evidence="4">CCUG 36956</strain>
    </source>
</reference>
<organism evidence="3 4">
    <name type="scientific">Herminiimonas aquatilis</name>
    <dbReference type="NCBI Taxonomy" id="345342"/>
    <lineage>
        <taxon>Bacteria</taxon>
        <taxon>Pseudomonadati</taxon>
        <taxon>Pseudomonadota</taxon>
        <taxon>Betaproteobacteria</taxon>
        <taxon>Burkholderiales</taxon>
        <taxon>Oxalobacteraceae</taxon>
        <taxon>Herminiimonas</taxon>
    </lineage>
</organism>
<keyword evidence="2" id="KW-0564">Palmitate</keyword>
<evidence type="ECO:0000256" key="2">
    <source>
        <dbReference type="RuleBase" id="RU362097"/>
    </source>
</evidence>
<dbReference type="SUPFAM" id="SSF56954">
    <property type="entry name" value="Outer membrane efflux proteins (OEP)"/>
    <property type="match status" value="1"/>
</dbReference>
<dbReference type="Proteomes" id="UP001596379">
    <property type="component" value="Unassembled WGS sequence"/>
</dbReference>
<dbReference type="PROSITE" id="PS51257">
    <property type="entry name" value="PROKAR_LIPOPROTEIN"/>
    <property type="match status" value="1"/>
</dbReference>
<dbReference type="Pfam" id="PF02321">
    <property type="entry name" value="OEP"/>
    <property type="match status" value="2"/>
</dbReference>
<proteinExistence type="inferred from homology"/>
<keyword evidence="4" id="KW-1185">Reference proteome</keyword>
<protein>
    <submittedName>
        <fullName evidence="3">Efflux transporter outer membrane subunit</fullName>
    </submittedName>
</protein>
<keyword evidence="2" id="KW-1134">Transmembrane beta strand</keyword>
<comment type="subcellular location">
    <subcellularLocation>
        <location evidence="2">Cell membrane</location>
        <topology evidence="2">Lipid-anchor</topology>
    </subcellularLocation>
</comment>
<comment type="caution">
    <text evidence="3">The sequence shown here is derived from an EMBL/GenBank/DDBJ whole genome shotgun (WGS) entry which is preliminary data.</text>
</comment>
<sequence length="484" mass="52316">MKKFNLTLTALAAALVLAGCSTAKPPDQVKLDLPTQYREKSEQLDGAWKVAAPADNADRGAWWTVYGDNDLGKLIVEATTSNPNLAMALARVKDARATAGVVDADRGVQVDAGVGPTRTGNAQTTSTTYRAPLSFSYEVDLFGRLSDSSRAARLDAEGQEAAYRSVLLALQSDVAQLYFTIRSLDSEIDVLQKTIALRQEALNLAQHRFDAGDTSELDVAQAKTEWATTSAELEGVNRERARNDHALAILLGKAPAEFTLAVAPFNAPIVTVPAGLPSDLLERRPDIAQAQRQLAASSARIGAAKAAFFPKLLLTGSAGYESNDLRDLFKWSSRSWMLGPVVGTMLSMPLFDGGRNKSNLARADANYEGMVANYRQQVLVGFRDVEDNLSALRTLDRQMVFEEQAIKSAQLAARLADSRYRNGSASYFEVIDAQRSNLSSQRSRVRSAGQRAVASVGLIRALGGGWESPVRPASRDVLPLAQQQ</sequence>
<gene>
    <name evidence="3" type="ORF">ACFQO0_16495</name>
</gene>
<dbReference type="Gene3D" id="2.20.200.10">
    <property type="entry name" value="Outer membrane efflux proteins (OEP)"/>
    <property type="match status" value="1"/>
</dbReference>
<feature type="signal peptide" evidence="2">
    <location>
        <begin position="1"/>
        <end position="23"/>
    </location>
</feature>
<dbReference type="Gene3D" id="1.20.1600.10">
    <property type="entry name" value="Outer membrane efflux proteins (OEP)"/>
    <property type="match status" value="1"/>
</dbReference>
<keyword evidence="2" id="KW-0472">Membrane</keyword>